<sequence>MAWRRRRVLLGCLAAALLFLLYRLPEGKATLPDPSNRWMRALRGDKDAFLIKIDGSIGDWVSVRGREMYPVQTYMELPHSSREHPWPHIQHDFGHGFDPGAQLDRQQAVLNAFRHSWEGYKQFAWLDDELTPVSGGRKATFSSWAATLVDSLDTLWIMGLKDDFVDAVNAVSGIDFHTPDNVPINVFETNIRYLGGFLGAYDISNGSYPILLRKAVEVADMLLGAFDTYNRIPISHWHKKYGEKAEPETTIAELGSLSLEFTHLSQLTYDMKYYDAITRITDCLEAQQMSTRLPGLFPQTVSGRDCNMHRDFTFSLGAFADSFYEYLPKMHQLMHGGNPSYETMYLRSLAPITAHLLAKPMTPSSADILFPLTYKANQPHPASVPQMQHLACFAGGMFALGSRLFSRPADLDTARQLTQGCIWAYNATPTGIAPEQFHFLPCPSPQGPCPWNESAWKEALWQQNSLDASLADRKLPFDERVTMAVERTSCPKGMTGLGNKGYRLRPEAIESIFLLYRITGDESLRDDAWRMFQAIEKQTRAEFGYSTIDDVTLPAAVIGNDEGEVDKTTGRRRVHRKLDRMETFWTAETLKYFYLIFGDADVASLDEFVYNTEAHPFRLMATE</sequence>
<dbReference type="SUPFAM" id="SSF48225">
    <property type="entry name" value="Seven-hairpin glycosidases"/>
    <property type="match status" value="1"/>
</dbReference>
<evidence type="ECO:0000256" key="3">
    <source>
        <dbReference type="ARBA" id="ARBA00007658"/>
    </source>
</evidence>
<feature type="active site" evidence="6">
    <location>
        <position position="507"/>
    </location>
</feature>
<dbReference type="GO" id="GO:0036503">
    <property type="term" value="P:ERAD pathway"/>
    <property type="evidence" value="ECO:0007669"/>
    <property type="project" value="UniProtKB-ARBA"/>
</dbReference>
<dbReference type="OrthoDB" id="8118055at2759"/>
<dbReference type="RefSeq" id="XP_008716668.1">
    <property type="nucleotide sequence ID" value="XM_008718446.1"/>
</dbReference>
<evidence type="ECO:0000256" key="6">
    <source>
        <dbReference type="PIRSR" id="PIRSR601382-1"/>
    </source>
</evidence>
<dbReference type="PRINTS" id="PR00747">
    <property type="entry name" value="GLYHDRLASE47"/>
</dbReference>
<dbReference type="PANTHER" id="PTHR11742:SF103">
    <property type="entry name" value="ENDOPLASMIC RETICULUM MANNOSIDASE MNL2-RELATED"/>
    <property type="match status" value="1"/>
</dbReference>
<comment type="pathway">
    <text evidence="2">Protein modification; protein glycosylation.</text>
</comment>
<proteinExistence type="inferred from homology"/>
<organism evidence="11 12">
    <name type="scientific">Cyphellophora europaea (strain CBS 101466)</name>
    <name type="common">Phialophora europaea</name>
    <dbReference type="NCBI Taxonomy" id="1220924"/>
    <lineage>
        <taxon>Eukaryota</taxon>
        <taxon>Fungi</taxon>
        <taxon>Dikarya</taxon>
        <taxon>Ascomycota</taxon>
        <taxon>Pezizomycotina</taxon>
        <taxon>Eurotiomycetes</taxon>
        <taxon>Chaetothyriomycetidae</taxon>
        <taxon>Chaetothyriales</taxon>
        <taxon>Cyphellophoraceae</taxon>
        <taxon>Cyphellophora</taxon>
    </lineage>
</organism>
<dbReference type="GO" id="GO:0016020">
    <property type="term" value="C:membrane"/>
    <property type="evidence" value="ECO:0007669"/>
    <property type="project" value="InterPro"/>
</dbReference>
<dbReference type="InterPro" id="IPR001382">
    <property type="entry name" value="Glyco_hydro_47"/>
</dbReference>
<evidence type="ECO:0000256" key="9">
    <source>
        <dbReference type="RuleBase" id="RU361193"/>
    </source>
</evidence>
<feature type="chain" id="PRO_5004825419" description="alpha-1,2-Mannosidase" evidence="10">
    <location>
        <begin position="30"/>
        <end position="623"/>
    </location>
</feature>
<dbReference type="FunFam" id="1.50.10.10:FF:000037">
    <property type="entry name" value="alpha-1,2-Mannosidase"/>
    <property type="match status" value="1"/>
</dbReference>
<keyword evidence="5 8" id="KW-1015">Disulfide bond</keyword>
<dbReference type="InterPro" id="IPR036026">
    <property type="entry name" value="Seven-hairpin_glycosidases"/>
</dbReference>
<dbReference type="Pfam" id="PF01532">
    <property type="entry name" value="Glyco_hydro_47"/>
    <property type="match status" value="1"/>
</dbReference>
<dbReference type="eggNOG" id="KOG2431">
    <property type="taxonomic scope" value="Eukaryota"/>
</dbReference>
<evidence type="ECO:0000256" key="1">
    <source>
        <dbReference type="ARBA" id="ARBA00001913"/>
    </source>
</evidence>
<evidence type="ECO:0000256" key="2">
    <source>
        <dbReference type="ARBA" id="ARBA00004922"/>
    </source>
</evidence>
<evidence type="ECO:0000256" key="7">
    <source>
        <dbReference type="PIRSR" id="PIRSR601382-2"/>
    </source>
</evidence>
<dbReference type="EC" id="3.2.1.-" evidence="9"/>
<comment type="cofactor">
    <cofactor evidence="1 7">
        <name>Ca(2+)</name>
        <dbReference type="ChEBI" id="CHEBI:29108"/>
    </cofactor>
</comment>
<dbReference type="GO" id="GO:0005783">
    <property type="term" value="C:endoplasmic reticulum"/>
    <property type="evidence" value="ECO:0007669"/>
    <property type="project" value="TreeGrafter"/>
</dbReference>
<protein>
    <recommendedName>
        <fullName evidence="9">alpha-1,2-Mannosidase</fullName>
        <ecNumber evidence="9">3.2.1.-</ecNumber>
    </recommendedName>
</protein>
<feature type="binding site" evidence="7">
    <location>
        <position position="612"/>
    </location>
    <ligand>
        <name>Ca(2+)</name>
        <dbReference type="ChEBI" id="CHEBI:29108"/>
    </ligand>
</feature>
<dbReference type="PANTHER" id="PTHR11742">
    <property type="entry name" value="MANNOSYL-OLIGOSACCHARIDE ALPHA-1,2-MANNOSIDASE-RELATED"/>
    <property type="match status" value="1"/>
</dbReference>
<feature type="active site" evidence="6">
    <location>
        <position position="321"/>
    </location>
</feature>
<dbReference type="InterPro" id="IPR050749">
    <property type="entry name" value="Glycosyl_Hydrolase_47"/>
</dbReference>
<evidence type="ECO:0000313" key="12">
    <source>
        <dbReference type="Proteomes" id="UP000030752"/>
    </source>
</evidence>
<dbReference type="GeneID" id="19971439"/>
<dbReference type="VEuPathDB" id="FungiDB:HMPREF1541_04100"/>
<gene>
    <name evidence="11" type="ORF">HMPREF1541_04100</name>
</gene>
<dbReference type="GO" id="GO:0005509">
    <property type="term" value="F:calcium ion binding"/>
    <property type="evidence" value="ECO:0007669"/>
    <property type="project" value="InterPro"/>
</dbReference>
<evidence type="ECO:0000256" key="5">
    <source>
        <dbReference type="ARBA" id="ARBA00023157"/>
    </source>
</evidence>
<evidence type="ECO:0000256" key="8">
    <source>
        <dbReference type="PIRSR" id="PIRSR601382-3"/>
    </source>
</evidence>
<dbReference type="GO" id="GO:0004571">
    <property type="term" value="F:mannosyl-oligosaccharide 1,2-alpha-mannosidase activity"/>
    <property type="evidence" value="ECO:0007669"/>
    <property type="project" value="InterPro"/>
</dbReference>
<feature type="active site" description="Proton donor" evidence="6">
    <location>
        <position position="435"/>
    </location>
</feature>
<keyword evidence="10" id="KW-0732">Signal</keyword>
<feature type="signal peptide" evidence="10">
    <location>
        <begin position="1"/>
        <end position="29"/>
    </location>
</feature>
<dbReference type="InParanoid" id="W2S2G6"/>
<evidence type="ECO:0000313" key="11">
    <source>
        <dbReference type="EMBL" id="ETN42159.1"/>
    </source>
</evidence>
<evidence type="ECO:0000256" key="4">
    <source>
        <dbReference type="ARBA" id="ARBA00022801"/>
    </source>
</evidence>
<keyword evidence="7" id="KW-0479">Metal-binding</keyword>
<comment type="similarity">
    <text evidence="3 9">Belongs to the glycosyl hydrolase 47 family.</text>
</comment>
<feature type="active site" description="Proton donor" evidence="6">
    <location>
        <position position="188"/>
    </location>
</feature>
<feature type="disulfide bond" evidence="8">
    <location>
        <begin position="392"/>
        <end position="421"/>
    </location>
</feature>
<dbReference type="HOGENOM" id="CLU_003818_0_0_1"/>
<dbReference type="GO" id="GO:0005975">
    <property type="term" value="P:carbohydrate metabolic process"/>
    <property type="evidence" value="ECO:0007669"/>
    <property type="project" value="InterPro"/>
</dbReference>
<dbReference type="UniPathway" id="UPA00378"/>
<dbReference type="InterPro" id="IPR012341">
    <property type="entry name" value="6hp_glycosidase-like_sf"/>
</dbReference>
<keyword evidence="7" id="KW-0106">Calcium</keyword>
<dbReference type="Gene3D" id="1.50.10.10">
    <property type="match status" value="1"/>
</dbReference>
<reference evidence="11 12" key="1">
    <citation type="submission" date="2013-03" db="EMBL/GenBank/DDBJ databases">
        <title>The Genome Sequence of Phialophora europaea CBS 101466.</title>
        <authorList>
            <consortium name="The Broad Institute Genomics Platform"/>
            <person name="Cuomo C."/>
            <person name="de Hoog S."/>
            <person name="Gorbushina A."/>
            <person name="Walker B."/>
            <person name="Young S.K."/>
            <person name="Zeng Q."/>
            <person name="Gargeya S."/>
            <person name="Fitzgerald M."/>
            <person name="Haas B."/>
            <person name="Abouelleil A."/>
            <person name="Allen A.W."/>
            <person name="Alvarado L."/>
            <person name="Arachchi H.M."/>
            <person name="Berlin A.M."/>
            <person name="Chapman S.B."/>
            <person name="Gainer-Dewar J."/>
            <person name="Goldberg J."/>
            <person name="Griggs A."/>
            <person name="Gujja S."/>
            <person name="Hansen M."/>
            <person name="Howarth C."/>
            <person name="Imamovic A."/>
            <person name="Ireland A."/>
            <person name="Larimer J."/>
            <person name="McCowan C."/>
            <person name="Murphy C."/>
            <person name="Pearson M."/>
            <person name="Poon T.W."/>
            <person name="Priest M."/>
            <person name="Roberts A."/>
            <person name="Saif S."/>
            <person name="Shea T."/>
            <person name="Sisk P."/>
            <person name="Sykes S."/>
            <person name="Wortman J."/>
            <person name="Nusbaum C."/>
            <person name="Birren B."/>
        </authorList>
    </citation>
    <scope>NUCLEOTIDE SEQUENCE [LARGE SCALE GENOMIC DNA]</scope>
    <source>
        <strain evidence="11 12">CBS 101466</strain>
    </source>
</reference>
<dbReference type="FunCoup" id="W2S2G6">
    <property type="interactions" value="91"/>
</dbReference>
<dbReference type="Proteomes" id="UP000030752">
    <property type="component" value="Unassembled WGS sequence"/>
</dbReference>
<dbReference type="STRING" id="1220924.W2S2G6"/>
<evidence type="ECO:0000256" key="10">
    <source>
        <dbReference type="SAM" id="SignalP"/>
    </source>
</evidence>
<dbReference type="AlphaFoldDB" id="W2S2G6"/>
<name>W2S2G6_CYPE1</name>
<keyword evidence="4 9" id="KW-0378">Hydrolase</keyword>
<keyword evidence="12" id="KW-1185">Reference proteome</keyword>
<keyword evidence="9" id="KW-0326">Glycosidase</keyword>
<dbReference type="EMBL" id="KB822719">
    <property type="protein sequence ID" value="ETN42159.1"/>
    <property type="molecule type" value="Genomic_DNA"/>
</dbReference>
<accession>W2S2G6</accession>